<evidence type="ECO:0000256" key="2">
    <source>
        <dbReference type="ARBA" id="ARBA00022842"/>
    </source>
</evidence>
<evidence type="ECO:0000256" key="1">
    <source>
        <dbReference type="ARBA" id="ARBA00001946"/>
    </source>
</evidence>
<dbReference type="Pfam" id="PF25568">
    <property type="entry name" value="AAA_lid_At3g28540"/>
    <property type="match status" value="1"/>
</dbReference>
<evidence type="ECO:0000259" key="7">
    <source>
        <dbReference type="Pfam" id="PF25568"/>
    </source>
</evidence>
<dbReference type="AlphaFoldDB" id="A0A833VDE1"/>
<protein>
    <submittedName>
        <fullName evidence="8">Nuclear valosin-containing protein-like protein</fullName>
    </submittedName>
</protein>
<dbReference type="PANTHER" id="PTHR23070">
    <property type="entry name" value="BCS1 AAA-TYPE ATPASE"/>
    <property type="match status" value="1"/>
</dbReference>
<feature type="domain" description="AAA-type ATPase N-terminal" evidence="6">
    <location>
        <begin position="56"/>
        <end position="148"/>
    </location>
</feature>
<dbReference type="InterPro" id="IPR025753">
    <property type="entry name" value="AAA_N_dom"/>
</dbReference>
<dbReference type="InterPro" id="IPR050747">
    <property type="entry name" value="Mitochondrial_chaperone_BCS1"/>
</dbReference>
<feature type="domain" description="ATPase AAA-type core" evidence="5">
    <location>
        <begin position="255"/>
        <end position="372"/>
    </location>
</feature>
<feature type="domain" description="AAA+ ATPase At3g28540-like C-terminal" evidence="7">
    <location>
        <begin position="374"/>
        <end position="437"/>
    </location>
</feature>
<comment type="cofactor">
    <cofactor evidence="1">
        <name>Mg(2+)</name>
        <dbReference type="ChEBI" id="CHEBI:18420"/>
    </cofactor>
</comment>
<dbReference type="OrthoDB" id="643282at2759"/>
<dbReference type="InterPro" id="IPR003959">
    <property type="entry name" value="ATPase_AAA_core"/>
</dbReference>
<dbReference type="InterPro" id="IPR027417">
    <property type="entry name" value="P-loop_NTPase"/>
</dbReference>
<gene>
    <name evidence="8" type="ORF">FCM35_KLT14613</name>
</gene>
<keyword evidence="4" id="KW-0472">Membrane</keyword>
<feature type="transmembrane region" description="Helical" evidence="4">
    <location>
        <begin position="7"/>
        <end position="24"/>
    </location>
</feature>
<evidence type="ECO:0000256" key="4">
    <source>
        <dbReference type="SAM" id="Phobius"/>
    </source>
</evidence>
<dbReference type="Pfam" id="PF14363">
    <property type="entry name" value="AAA_assoc"/>
    <property type="match status" value="1"/>
</dbReference>
<accession>A0A833VDE1</accession>
<dbReference type="EMBL" id="SWLB01000027">
    <property type="protein sequence ID" value="KAF3321360.1"/>
    <property type="molecule type" value="Genomic_DNA"/>
</dbReference>
<dbReference type="Gene3D" id="3.40.50.300">
    <property type="entry name" value="P-loop containing nucleotide triphosphate hydrolases"/>
    <property type="match status" value="1"/>
</dbReference>
<feature type="region of interest" description="Disordered" evidence="3">
    <location>
        <begin position="441"/>
        <end position="465"/>
    </location>
</feature>
<keyword evidence="4" id="KW-1133">Transmembrane helix</keyword>
<evidence type="ECO:0000313" key="9">
    <source>
        <dbReference type="Proteomes" id="UP000623129"/>
    </source>
</evidence>
<dbReference type="GO" id="GO:0005524">
    <property type="term" value="F:ATP binding"/>
    <property type="evidence" value="ECO:0007669"/>
    <property type="project" value="InterPro"/>
</dbReference>
<evidence type="ECO:0000313" key="8">
    <source>
        <dbReference type="EMBL" id="KAF3321360.1"/>
    </source>
</evidence>
<comment type="caution">
    <text evidence="8">The sequence shown here is derived from an EMBL/GenBank/DDBJ whole genome shotgun (WGS) entry which is preliminary data.</text>
</comment>
<keyword evidence="4" id="KW-0812">Transmembrane</keyword>
<evidence type="ECO:0000259" key="5">
    <source>
        <dbReference type="Pfam" id="PF00004"/>
    </source>
</evidence>
<proteinExistence type="predicted"/>
<keyword evidence="2" id="KW-0460">Magnesium</keyword>
<evidence type="ECO:0000256" key="3">
    <source>
        <dbReference type="SAM" id="MobiDB-lite"/>
    </source>
</evidence>
<dbReference type="Pfam" id="PF00004">
    <property type="entry name" value="AAA"/>
    <property type="match status" value="1"/>
</dbReference>
<keyword evidence="9" id="KW-1185">Reference proteome</keyword>
<dbReference type="Proteomes" id="UP000623129">
    <property type="component" value="Unassembled WGS sequence"/>
</dbReference>
<evidence type="ECO:0000259" key="6">
    <source>
        <dbReference type="Pfam" id="PF14363"/>
    </source>
</evidence>
<feature type="compositionally biased region" description="Polar residues" evidence="3">
    <location>
        <begin position="441"/>
        <end position="455"/>
    </location>
</feature>
<dbReference type="InterPro" id="IPR058017">
    <property type="entry name" value="At3g28540-like_C"/>
</dbReference>
<organism evidence="8 9">
    <name type="scientific">Carex littledalei</name>
    <dbReference type="NCBI Taxonomy" id="544730"/>
    <lineage>
        <taxon>Eukaryota</taxon>
        <taxon>Viridiplantae</taxon>
        <taxon>Streptophyta</taxon>
        <taxon>Embryophyta</taxon>
        <taxon>Tracheophyta</taxon>
        <taxon>Spermatophyta</taxon>
        <taxon>Magnoliopsida</taxon>
        <taxon>Liliopsida</taxon>
        <taxon>Poales</taxon>
        <taxon>Cyperaceae</taxon>
        <taxon>Cyperoideae</taxon>
        <taxon>Cariceae</taxon>
        <taxon>Carex</taxon>
        <taxon>Carex subgen. Euthyceras</taxon>
    </lineage>
</organism>
<dbReference type="GO" id="GO:0016887">
    <property type="term" value="F:ATP hydrolysis activity"/>
    <property type="evidence" value="ECO:0007669"/>
    <property type="project" value="InterPro"/>
</dbReference>
<sequence>MAMALPNVTILSPLVFIIVMMAMAPPNLTFLSPLVSFIVILSLLRIICSHRFVLHCISWCWQLAGKHLQAYQHFTVPRYRPDSHENSLYYKVATYISSLPILEKSDSASFFSCACSSNTNNTNEFNLHLGPGDTVHDSFDGAHITWTNKQSDGNDCFVLCIKRQDRVRVLQPYLLHVEYQAGKIEQNRHELRLFTHTSNKNGEHRWISMPFTHPATFDTLVFNHGLKKQVCVDLENFMRSRSFYHRLGRVWNRSYLLYGQPGTGKSSFAVAMARALCFDVCIIDISHCSIDILETLLLRTRPRSLILLKNLDFYLNKSTTESGNANINSITNRVISCCGDERIMVFTMTGGEDLVDCTVNPTGRFDMHVYLPMCDFNTFMKLADRYLGVREHNQFQVIEEGFERGLQISPARVGEIMLSNRQCTTRTVQLILQAMESTVASKAGSNSRESGSQPKTVRKSVDDKSAVVSRGWQKWRYL</sequence>
<reference evidence="8" key="1">
    <citation type="submission" date="2020-01" db="EMBL/GenBank/DDBJ databases">
        <title>Genome sequence of Kobresia littledalei, the first chromosome-level genome in the family Cyperaceae.</title>
        <authorList>
            <person name="Qu G."/>
        </authorList>
    </citation>
    <scope>NUCLEOTIDE SEQUENCE</scope>
    <source>
        <strain evidence="8">C.B.Clarke</strain>
        <tissue evidence="8">Leaf</tissue>
    </source>
</reference>
<dbReference type="SUPFAM" id="SSF52540">
    <property type="entry name" value="P-loop containing nucleoside triphosphate hydrolases"/>
    <property type="match status" value="1"/>
</dbReference>
<name>A0A833VDE1_9POAL</name>